<dbReference type="PANTHER" id="PTHR34129">
    <property type="entry name" value="BLR1139 PROTEIN"/>
    <property type="match status" value="1"/>
</dbReference>
<name>A0AAE9XNZ2_9PROT</name>
<dbReference type="Pfam" id="PF06108">
    <property type="entry name" value="DUF952"/>
    <property type="match status" value="1"/>
</dbReference>
<dbReference type="KEGG" id="gso:PH603_02095"/>
<organism evidence="1 2">
    <name type="scientific">Gimibacter soli</name>
    <dbReference type="NCBI Taxonomy" id="3024400"/>
    <lineage>
        <taxon>Bacteria</taxon>
        <taxon>Pseudomonadati</taxon>
        <taxon>Pseudomonadota</taxon>
        <taxon>Alphaproteobacteria</taxon>
        <taxon>Kordiimonadales</taxon>
        <taxon>Temperatibacteraceae</taxon>
        <taxon>Gimibacter</taxon>
    </lineage>
</organism>
<dbReference type="InterPro" id="IPR009297">
    <property type="entry name" value="DUF952"/>
</dbReference>
<accession>A0AAE9XNZ2</accession>
<reference evidence="1" key="1">
    <citation type="submission" date="2023-01" db="EMBL/GenBank/DDBJ databases">
        <title>The genome sequence of Kordiimonadaceae bacterium 6D33.</title>
        <authorList>
            <person name="Liu Y."/>
        </authorList>
    </citation>
    <scope>NUCLEOTIDE SEQUENCE</scope>
    <source>
        <strain evidence="1">6D33</strain>
    </source>
</reference>
<sequence>METAIYKILRADEWQALMADGTFEGAPVDLADGFVHLSTGAQVRETAARHFAGEAGLMLVAIDPETTPEGALRYEPSRGGDLFPHLYAPLATDMIESAWPLALGADGAHDFWMLEAESE</sequence>
<dbReference type="Gene3D" id="3.20.170.20">
    <property type="entry name" value="Protein of unknown function DUF952"/>
    <property type="match status" value="1"/>
</dbReference>
<gene>
    <name evidence="1" type="ORF">PH603_02095</name>
</gene>
<dbReference type="Proteomes" id="UP001217500">
    <property type="component" value="Chromosome"/>
</dbReference>
<dbReference type="PANTHER" id="PTHR34129:SF1">
    <property type="entry name" value="DUF952 DOMAIN-CONTAINING PROTEIN"/>
    <property type="match status" value="1"/>
</dbReference>
<dbReference type="AlphaFoldDB" id="A0AAE9XNZ2"/>
<dbReference type="RefSeq" id="WP_289504267.1">
    <property type="nucleotide sequence ID" value="NZ_CP116805.1"/>
</dbReference>
<proteinExistence type="predicted"/>
<dbReference type="EMBL" id="CP116805">
    <property type="protein sequence ID" value="WCL54548.1"/>
    <property type="molecule type" value="Genomic_DNA"/>
</dbReference>
<keyword evidence="2" id="KW-1185">Reference proteome</keyword>
<evidence type="ECO:0000313" key="1">
    <source>
        <dbReference type="EMBL" id="WCL54548.1"/>
    </source>
</evidence>
<protein>
    <submittedName>
        <fullName evidence="1">DUF952 domain-containing protein</fullName>
    </submittedName>
</protein>
<evidence type="ECO:0000313" key="2">
    <source>
        <dbReference type="Proteomes" id="UP001217500"/>
    </source>
</evidence>
<dbReference type="SUPFAM" id="SSF56399">
    <property type="entry name" value="ADP-ribosylation"/>
    <property type="match status" value="1"/>
</dbReference>